<evidence type="ECO:0000259" key="4">
    <source>
        <dbReference type="Pfam" id="PF13677"/>
    </source>
</evidence>
<feature type="domain" description="Motility protein B-like N-terminal" evidence="4">
    <location>
        <begin position="4"/>
        <end position="51"/>
    </location>
</feature>
<keyword evidence="6" id="KW-1185">Reference proteome</keyword>
<name>A0ABQ6ICW0_9MICO</name>
<dbReference type="Proteomes" id="UP001157125">
    <property type="component" value="Unassembled WGS sequence"/>
</dbReference>
<keyword evidence="3" id="KW-1133">Transmembrane helix</keyword>
<keyword evidence="2 3" id="KW-0472">Membrane</keyword>
<evidence type="ECO:0000313" key="5">
    <source>
        <dbReference type="EMBL" id="GMA35649.1"/>
    </source>
</evidence>
<sequence>MSSKRRRGDHAEEHENHERWAVSYADMMTVLVALFIVLYAMSTVDQAKFEEPAPVARRGFRQRLRQRHPGHARRA</sequence>
<gene>
    <name evidence="5" type="ORF">GCM10025876_18530</name>
</gene>
<feature type="transmembrane region" description="Helical" evidence="3">
    <location>
        <begin position="21"/>
        <end position="41"/>
    </location>
</feature>
<dbReference type="Pfam" id="PF13677">
    <property type="entry name" value="MotB_plug"/>
    <property type="match status" value="1"/>
</dbReference>
<protein>
    <recommendedName>
        <fullName evidence="4">Motility protein B-like N-terminal domain-containing protein</fullName>
    </recommendedName>
</protein>
<proteinExistence type="predicted"/>
<keyword evidence="3" id="KW-0812">Transmembrane</keyword>
<reference evidence="6" key="1">
    <citation type="journal article" date="2019" name="Int. J. Syst. Evol. Microbiol.">
        <title>The Global Catalogue of Microorganisms (GCM) 10K type strain sequencing project: providing services to taxonomists for standard genome sequencing and annotation.</title>
        <authorList>
            <consortium name="The Broad Institute Genomics Platform"/>
            <consortium name="The Broad Institute Genome Sequencing Center for Infectious Disease"/>
            <person name="Wu L."/>
            <person name="Ma J."/>
        </authorList>
    </citation>
    <scope>NUCLEOTIDE SEQUENCE [LARGE SCALE GENOMIC DNA]</scope>
    <source>
        <strain evidence="6">NBRC 112299</strain>
    </source>
</reference>
<evidence type="ECO:0000256" key="3">
    <source>
        <dbReference type="SAM" id="Phobius"/>
    </source>
</evidence>
<comment type="subcellular location">
    <subcellularLocation>
        <location evidence="1">Membrane</location>
    </subcellularLocation>
</comment>
<accession>A0ABQ6ICW0</accession>
<dbReference type="InterPro" id="IPR025713">
    <property type="entry name" value="MotB-like_N_dom"/>
</dbReference>
<evidence type="ECO:0000256" key="1">
    <source>
        <dbReference type="ARBA" id="ARBA00004370"/>
    </source>
</evidence>
<organism evidence="5 6">
    <name type="scientific">Demequina litorisediminis</name>
    <dbReference type="NCBI Taxonomy" id="1849022"/>
    <lineage>
        <taxon>Bacteria</taxon>
        <taxon>Bacillati</taxon>
        <taxon>Actinomycetota</taxon>
        <taxon>Actinomycetes</taxon>
        <taxon>Micrococcales</taxon>
        <taxon>Demequinaceae</taxon>
        <taxon>Demequina</taxon>
    </lineage>
</organism>
<evidence type="ECO:0000256" key="2">
    <source>
        <dbReference type="ARBA" id="ARBA00023136"/>
    </source>
</evidence>
<comment type="caution">
    <text evidence="5">The sequence shown here is derived from an EMBL/GenBank/DDBJ whole genome shotgun (WGS) entry which is preliminary data.</text>
</comment>
<dbReference type="EMBL" id="BSUN01000001">
    <property type="protein sequence ID" value="GMA35649.1"/>
    <property type="molecule type" value="Genomic_DNA"/>
</dbReference>
<dbReference type="RefSeq" id="WP_348523532.1">
    <property type="nucleotide sequence ID" value="NZ_BSUN01000001.1"/>
</dbReference>
<evidence type="ECO:0000313" key="6">
    <source>
        <dbReference type="Proteomes" id="UP001157125"/>
    </source>
</evidence>